<dbReference type="SUPFAM" id="SSF53254">
    <property type="entry name" value="Phosphoglycerate mutase-like"/>
    <property type="match status" value="1"/>
</dbReference>
<keyword evidence="1" id="KW-0732">Signal</keyword>
<dbReference type="InterPro" id="IPR013078">
    <property type="entry name" value="His_Pase_superF_clade-1"/>
</dbReference>
<feature type="signal peptide" evidence="1">
    <location>
        <begin position="1"/>
        <end position="20"/>
    </location>
</feature>
<dbReference type="InterPro" id="IPR029033">
    <property type="entry name" value="His_PPase_superfam"/>
</dbReference>
<sequence>MWRLFFVLTTLLFLPLSSQASDEQSLWEALQEGGKVIMMRHAVVDPDMGDSSILDASCFSEKNLTDFGKQQAKSIKQAFEAHAIQVGKVWASPYCRTKDTAKLAFGNYEVSELLHLVRTVPDEKAHASQTKIRQILSNYSESANMVMVTHRPNIAEITNQRLKPAQMVIFEPLGDGLFDVLGILEVPATSVD</sequence>
<dbReference type="RefSeq" id="WP_173286835.1">
    <property type="nucleotide sequence ID" value="NZ_CP054020.1"/>
</dbReference>
<keyword evidence="3" id="KW-1185">Reference proteome</keyword>
<reference evidence="2 3" key="1">
    <citation type="submission" date="2020-05" db="EMBL/GenBank/DDBJ databases">
        <title>Thiomicrorhabdus sediminis sp.nov. and Thiomicrorhabdus xiamenensis sp.nov., novel sulfur-oxidizing bacteria isolated from coastal sediment.</title>
        <authorList>
            <person name="Liu X."/>
        </authorList>
    </citation>
    <scope>NUCLEOTIDE SEQUENCE [LARGE SCALE GENOMIC DNA]</scope>
    <source>
        <strain evidence="2 3">G2</strain>
    </source>
</reference>
<protein>
    <submittedName>
        <fullName evidence="2">Histidine phosphatase family protein</fullName>
    </submittedName>
</protein>
<proteinExistence type="predicted"/>
<name>A0A7D4NS83_9GAMM</name>
<dbReference type="AlphaFoldDB" id="A0A7D4NS83"/>
<gene>
    <name evidence="2" type="ORF">HQN79_11950</name>
</gene>
<dbReference type="CDD" id="cd07040">
    <property type="entry name" value="HP"/>
    <property type="match status" value="1"/>
</dbReference>
<dbReference type="EMBL" id="CP054020">
    <property type="protein sequence ID" value="QKI90230.1"/>
    <property type="molecule type" value="Genomic_DNA"/>
</dbReference>
<evidence type="ECO:0000313" key="2">
    <source>
        <dbReference type="EMBL" id="QKI90230.1"/>
    </source>
</evidence>
<organism evidence="2 3">
    <name type="scientific">Thiomicrorhabdus xiamenensis</name>
    <dbReference type="NCBI Taxonomy" id="2739063"/>
    <lineage>
        <taxon>Bacteria</taxon>
        <taxon>Pseudomonadati</taxon>
        <taxon>Pseudomonadota</taxon>
        <taxon>Gammaproteobacteria</taxon>
        <taxon>Thiotrichales</taxon>
        <taxon>Piscirickettsiaceae</taxon>
        <taxon>Thiomicrorhabdus</taxon>
    </lineage>
</organism>
<evidence type="ECO:0000313" key="3">
    <source>
        <dbReference type="Proteomes" id="UP000504724"/>
    </source>
</evidence>
<evidence type="ECO:0000256" key="1">
    <source>
        <dbReference type="SAM" id="SignalP"/>
    </source>
</evidence>
<feature type="chain" id="PRO_5028920729" evidence="1">
    <location>
        <begin position="21"/>
        <end position="192"/>
    </location>
</feature>
<dbReference type="KEGG" id="txa:HQN79_11950"/>
<accession>A0A7D4NS83</accession>
<dbReference type="Proteomes" id="UP000504724">
    <property type="component" value="Chromosome"/>
</dbReference>
<dbReference type="Pfam" id="PF00300">
    <property type="entry name" value="His_Phos_1"/>
    <property type="match status" value="1"/>
</dbReference>
<dbReference type="Gene3D" id="3.40.50.1240">
    <property type="entry name" value="Phosphoglycerate mutase-like"/>
    <property type="match status" value="1"/>
</dbReference>